<feature type="domain" description="UspA" evidence="2">
    <location>
        <begin position="2"/>
        <end position="148"/>
    </location>
</feature>
<dbReference type="EMBL" id="BAABFT010000002">
    <property type="protein sequence ID" value="GAA4313698.1"/>
    <property type="molecule type" value="Genomic_DNA"/>
</dbReference>
<reference evidence="4" key="1">
    <citation type="journal article" date="2019" name="Int. J. Syst. Evol. Microbiol.">
        <title>The Global Catalogue of Microorganisms (GCM) 10K type strain sequencing project: providing services to taxonomists for standard genome sequencing and annotation.</title>
        <authorList>
            <consortium name="The Broad Institute Genomics Platform"/>
            <consortium name="The Broad Institute Genome Sequencing Center for Infectious Disease"/>
            <person name="Wu L."/>
            <person name="Ma J."/>
        </authorList>
    </citation>
    <scope>NUCLEOTIDE SEQUENCE [LARGE SCALE GENOMIC DNA]</scope>
    <source>
        <strain evidence="4">JCM 17705</strain>
    </source>
</reference>
<comment type="similarity">
    <text evidence="1">Belongs to the universal stress protein A family.</text>
</comment>
<sequence length="282" mass="31439">MENILIPVDLSEDSRNAVHYAAALSRQYKAKRITLVYANYISIFEEVLFSPDFVQLNEDEIASKRRLIDAELLQLVKDVKPFISPDTEVDFFVSDEPLLRSIITGISRFNADLLVINSDSIDKTEESFVGLNAIRIGRASSVPVIVVPPRAVFRVVKSAVIAADLAHLPDHSIVPAVNNIFPQLPQNVLVLNIDPSEKHLNPDDKFTEAGKCLANMMEGLPYDIYYDTDSDIINGILKFTKQNQAQMIIALPRKYSFLRSLTEASITEGLAVNTTLPVLLLK</sequence>
<dbReference type="CDD" id="cd00293">
    <property type="entry name" value="USP-like"/>
    <property type="match status" value="1"/>
</dbReference>
<gene>
    <name evidence="3" type="ORF">GCM10023149_09560</name>
</gene>
<accession>A0ABP8FYW2</accession>
<evidence type="ECO:0000313" key="3">
    <source>
        <dbReference type="EMBL" id="GAA4313698.1"/>
    </source>
</evidence>
<organism evidence="3 4">
    <name type="scientific">Mucilaginibacter gynuensis</name>
    <dbReference type="NCBI Taxonomy" id="1302236"/>
    <lineage>
        <taxon>Bacteria</taxon>
        <taxon>Pseudomonadati</taxon>
        <taxon>Bacteroidota</taxon>
        <taxon>Sphingobacteriia</taxon>
        <taxon>Sphingobacteriales</taxon>
        <taxon>Sphingobacteriaceae</taxon>
        <taxon>Mucilaginibacter</taxon>
    </lineage>
</organism>
<evidence type="ECO:0000259" key="2">
    <source>
        <dbReference type="Pfam" id="PF00582"/>
    </source>
</evidence>
<keyword evidence="4" id="KW-1185">Reference proteome</keyword>
<dbReference type="Proteomes" id="UP001500582">
    <property type="component" value="Unassembled WGS sequence"/>
</dbReference>
<dbReference type="SUPFAM" id="SSF52402">
    <property type="entry name" value="Adenine nucleotide alpha hydrolases-like"/>
    <property type="match status" value="2"/>
</dbReference>
<dbReference type="PRINTS" id="PR01438">
    <property type="entry name" value="UNVRSLSTRESS"/>
</dbReference>
<proteinExistence type="inferred from homology"/>
<dbReference type="Pfam" id="PF00582">
    <property type="entry name" value="Usp"/>
    <property type="match status" value="1"/>
</dbReference>
<comment type="caution">
    <text evidence="3">The sequence shown here is derived from an EMBL/GenBank/DDBJ whole genome shotgun (WGS) entry which is preliminary data.</text>
</comment>
<name>A0ABP8FYW2_9SPHI</name>
<dbReference type="InterPro" id="IPR006016">
    <property type="entry name" value="UspA"/>
</dbReference>
<protein>
    <recommendedName>
        <fullName evidence="2">UspA domain-containing protein</fullName>
    </recommendedName>
</protein>
<evidence type="ECO:0000313" key="4">
    <source>
        <dbReference type="Proteomes" id="UP001500582"/>
    </source>
</evidence>
<evidence type="ECO:0000256" key="1">
    <source>
        <dbReference type="ARBA" id="ARBA00008791"/>
    </source>
</evidence>
<dbReference type="RefSeq" id="WP_345209864.1">
    <property type="nucleotide sequence ID" value="NZ_BAABFT010000002.1"/>
</dbReference>
<dbReference type="InterPro" id="IPR006015">
    <property type="entry name" value="Universal_stress_UspA"/>
</dbReference>
<dbReference type="Gene3D" id="3.40.50.12370">
    <property type="match status" value="1"/>
</dbReference>